<evidence type="ECO:0000256" key="2">
    <source>
        <dbReference type="SAM" id="Phobius"/>
    </source>
</evidence>
<dbReference type="RefSeq" id="XP_018016545.2">
    <property type="nucleotide sequence ID" value="XM_018161056.2"/>
</dbReference>
<reference evidence="4" key="1">
    <citation type="submission" date="2025-08" db="UniProtKB">
        <authorList>
            <consortium name="RefSeq"/>
        </authorList>
    </citation>
    <scope>IDENTIFICATION</scope>
    <source>
        <tissue evidence="4">Whole organism</tissue>
    </source>
</reference>
<dbReference type="OrthoDB" id="6378136at2759"/>
<sequence>MSAHEHALTFSLLNLHVIMAGLLVLMLVEVSGPIYGWARYTHLQNLGVCFIDPASRHVLSYAGIHVVAYIGLPVVLSAVFVTKVVVHAARGSVRVALMSHMMHTSGTVLWLCAAVLLSQALLTPYHMLLMLGATSRQIPLHFSVTAHWMHVVAMTCVYPVVLVISLAREMTQQVSNMRRYLQLYFMDRESLEEELELAERHHHRQRLYVGKSQSKRCKETNLRSDGDKRNDITMARISSGAYSPPSNRVVESANRSPGNCLVRNNHFSTIEERKRNLSFSLSSEKAGHFPATSMRRGVFKTTATIERNLKETNFVSTRANVATDGNKTSPSFGSDIEVLRN</sequence>
<feature type="transmembrane region" description="Helical" evidence="2">
    <location>
        <begin position="107"/>
        <end position="128"/>
    </location>
</feature>
<evidence type="ECO:0000313" key="4">
    <source>
        <dbReference type="RefSeq" id="XP_018016545.2"/>
    </source>
</evidence>
<proteinExistence type="predicted"/>
<gene>
    <name evidence="4" type="primary">LOC108673255</name>
</gene>
<feature type="transmembrane region" description="Helical" evidence="2">
    <location>
        <begin position="12"/>
        <end position="38"/>
    </location>
</feature>
<dbReference type="KEGG" id="hazt:108673255"/>
<evidence type="ECO:0000256" key="1">
    <source>
        <dbReference type="SAM" id="MobiDB-lite"/>
    </source>
</evidence>
<name>A0A8B7NS74_HYAAZ</name>
<accession>A0A8B7NS74</accession>
<organism evidence="3 4">
    <name type="scientific">Hyalella azteca</name>
    <name type="common">Amphipod</name>
    <dbReference type="NCBI Taxonomy" id="294128"/>
    <lineage>
        <taxon>Eukaryota</taxon>
        <taxon>Metazoa</taxon>
        <taxon>Ecdysozoa</taxon>
        <taxon>Arthropoda</taxon>
        <taxon>Crustacea</taxon>
        <taxon>Multicrustacea</taxon>
        <taxon>Malacostraca</taxon>
        <taxon>Eumalacostraca</taxon>
        <taxon>Peracarida</taxon>
        <taxon>Amphipoda</taxon>
        <taxon>Senticaudata</taxon>
        <taxon>Talitrida</taxon>
        <taxon>Talitroidea</taxon>
        <taxon>Hyalellidae</taxon>
        <taxon>Hyalella</taxon>
    </lineage>
</organism>
<keyword evidence="2" id="KW-1133">Transmembrane helix</keyword>
<feature type="transmembrane region" description="Helical" evidence="2">
    <location>
        <begin position="58"/>
        <end position="86"/>
    </location>
</feature>
<evidence type="ECO:0000313" key="3">
    <source>
        <dbReference type="Proteomes" id="UP000694843"/>
    </source>
</evidence>
<feature type="transmembrane region" description="Helical" evidence="2">
    <location>
        <begin position="148"/>
        <end position="167"/>
    </location>
</feature>
<dbReference type="GeneID" id="108673255"/>
<keyword evidence="3" id="KW-1185">Reference proteome</keyword>
<keyword evidence="2" id="KW-0812">Transmembrane</keyword>
<dbReference type="AlphaFoldDB" id="A0A8B7NS74"/>
<protein>
    <submittedName>
        <fullName evidence="4">Uncharacterized protein LOC108673255</fullName>
    </submittedName>
</protein>
<keyword evidence="2" id="KW-0472">Membrane</keyword>
<feature type="region of interest" description="Disordered" evidence="1">
    <location>
        <begin position="238"/>
        <end position="257"/>
    </location>
</feature>
<dbReference type="Proteomes" id="UP000694843">
    <property type="component" value="Unplaced"/>
</dbReference>